<proteinExistence type="predicted"/>
<dbReference type="RefSeq" id="WP_229961334.1">
    <property type="nucleotide sequence ID" value="NZ_JAJJWI010000011.1"/>
</dbReference>
<organism evidence="4 5">
    <name type="scientific">Pontibacter silvestris</name>
    <dbReference type="NCBI Taxonomy" id="2305183"/>
    <lineage>
        <taxon>Bacteria</taxon>
        <taxon>Pseudomonadati</taxon>
        <taxon>Bacteroidota</taxon>
        <taxon>Cytophagia</taxon>
        <taxon>Cytophagales</taxon>
        <taxon>Hymenobacteraceae</taxon>
        <taxon>Pontibacter</taxon>
    </lineage>
</organism>
<dbReference type="PANTHER" id="PTHR43808">
    <property type="entry name" value="ACETYLORNITHINE DEACETYLASE"/>
    <property type="match status" value="1"/>
</dbReference>
<evidence type="ECO:0000313" key="4">
    <source>
        <dbReference type="EMBL" id="MFD2069371.1"/>
    </source>
</evidence>
<protein>
    <submittedName>
        <fullName evidence="4">M20/M25/M40 family metallo-hydrolase</fullName>
    </submittedName>
</protein>
<dbReference type="InterPro" id="IPR036264">
    <property type="entry name" value="Bact_exopeptidase_dim_dom"/>
</dbReference>
<dbReference type="Gene3D" id="3.30.70.360">
    <property type="match status" value="1"/>
</dbReference>
<accession>A0ABW4X3Z3</accession>
<dbReference type="SUPFAM" id="SSF55031">
    <property type="entry name" value="Bacterial exopeptidase dimerisation domain"/>
    <property type="match status" value="1"/>
</dbReference>
<dbReference type="Pfam" id="PF01546">
    <property type="entry name" value="Peptidase_M20"/>
    <property type="match status" value="1"/>
</dbReference>
<dbReference type="InterPro" id="IPR002933">
    <property type="entry name" value="Peptidase_M20"/>
</dbReference>
<dbReference type="InterPro" id="IPR011650">
    <property type="entry name" value="Peptidase_M20_dimer"/>
</dbReference>
<dbReference type="SUPFAM" id="SSF53187">
    <property type="entry name" value="Zn-dependent exopeptidases"/>
    <property type="match status" value="1"/>
</dbReference>
<dbReference type="EMBL" id="JBHUHV010000059">
    <property type="protein sequence ID" value="MFD2069371.1"/>
    <property type="molecule type" value="Genomic_DNA"/>
</dbReference>
<dbReference type="Gene3D" id="3.40.630.10">
    <property type="entry name" value="Zn peptidases"/>
    <property type="match status" value="1"/>
</dbReference>
<dbReference type="Pfam" id="PF07687">
    <property type="entry name" value="M20_dimer"/>
    <property type="match status" value="1"/>
</dbReference>
<dbReference type="InterPro" id="IPR050072">
    <property type="entry name" value="Peptidase_M20A"/>
</dbReference>
<name>A0ABW4X3Z3_9BACT</name>
<dbReference type="Proteomes" id="UP001597369">
    <property type="component" value="Unassembled WGS sequence"/>
</dbReference>
<keyword evidence="5" id="KW-1185">Reference proteome</keyword>
<feature type="domain" description="Peptidase M20 dimerisation" evidence="3">
    <location>
        <begin position="241"/>
        <end position="341"/>
    </location>
</feature>
<comment type="caution">
    <text evidence="4">The sequence shown here is derived from an EMBL/GenBank/DDBJ whole genome shotgun (WGS) entry which is preliminary data.</text>
</comment>
<reference evidence="5" key="1">
    <citation type="journal article" date="2019" name="Int. J. Syst. Evol. Microbiol.">
        <title>The Global Catalogue of Microorganisms (GCM) 10K type strain sequencing project: providing services to taxonomists for standard genome sequencing and annotation.</title>
        <authorList>
            <consortium name="The Broad Institute Genomics Platform"/>
            <consortium name="The Broad Institute Genome Sequencing Center for Infectious Disease"/>
            <person name="Wu L."/>
            <person name="Ma J."/>
        </authorList>
    </citation>
    <scope>NUCLEOTIDE SEQUENCE [LARGE SCALE GENOMIC DNA]</scope>
    <source>
        <strain evidence="5">JCM 16545</strain>
    </source>
</reference>
<evidence type="ECO:0000256" key="1">
    <source>
        <dbReference type="ARBA" id="ARBA00022723"/>
    </source>
</evidence>
<evidence type="ECO:0000256" key="2">
    <source>
        <dbReference type="ARBA" id="ARBA00022801"/>
    </source>
</evidence>
<sequence>MTKPSTHFTKVLISGFLSIGVTCYTANSLYAQSPSASASSGTETAKIEKRYQNEVKSITKKPAVKKAFQTIVNLEPQTRQDHITLTEIPAPPFKEEARAKKYAEMLKEAGADSAWIDEVGNAIARRKGRSGKKTVVLEAHLDTVFPEGTDVTVKQHGDTLFAPGVADDTRGLAMVLTVLRALEQNNIETEADVLFIGTVGEEGLGDLRGVKHLFSENGPDIDSYIAIDGGGLDRITHAGLGSHRYRITYKGPGGHSWGSFGLANPHSALGKAIYYFTTEADKFTSEGPRTSYNVGIVGGGTSINAIPFESWMEVDMRSISPERLNGIDQLLQAAVQKALKEENLTKRRGADLEVEVKLVGDRPSGELPVTTPLVQRTMAAIKYFNVEPKSSTGSTNSNTPIAKGVPAVTIGGGGTGSGAHSLDEWWLNEDGHLAIQRALLVLLTEANAAN</sequence>
<evidence type="ECO:0000313" key="5">
    <source>
        <dbReference type="Proteomes" id="UP001597369"/>
    </source>
</evidence>
<evidence type="ECO:0000259" key="3">
    <source>
        <dbReference type="Pfam" id="PF07687"/>
    </source>
</evidence>
<keyword evidence="1" id="KW-0479">Metal-binding</keyword>
<dbReference type="PANTHER" id="PTHR43808:SF17">
    <property type="entry name" value="PEPTIDASE M20"/>
    <property type="match status" value="1"/>
</dbReference>
<keyword evidence="2" id="KW-0378">Hydrolase</keyword>
<gene>
    <name evidence="4" type="ORF">ACFSKU_20980</name>
</gene>